<dbReference type="PROSITE" id="PS50093">
    <property type="entry name" value="PKD"/>
    <property type="match status" value="1"/>
</dbReference>
<dbReference type="PANTHER" id="PTHR46320:SF1">
    <property type="entry name" value="GLYCEROPHOSPHODIESTER PHOSPHODIESTERASE 1"/>
    <property type="match status" value="1"/>
</dbReference>
<proteinExistence type="predicted"/>
<dbReference type="GO" id="GO:0008889">
    <property type="term" value="F:glycerophosphodiester phosphodiesterase activity"/>
    <property type="evidence" value="ECO:0007669"/>
    <property type="project" value="TreeGrafter"/>
</dbReference>
<organism evidence="3 4">
    <name type="scientific">Bacteroides finegoldii</name>
    <dbReference type="NCBI Taxonomy" id="338188"/>
    <lineage>
        <taxon>Bacteria</taxon>
        <taxon>Pseudomonadati</taxon>
        <taxon>Bacteroidota</taxon>
        <taxon>Bacteroidia</taxon>
        <taxon>Bacteroidales</taxon>
        <taxon>Bacteroidaceae</taxon>
        <taxon>Bacteroides</taxon>
    </lineage>
</organism>
<dbReference type="GO" id="GO:0005886">
    <property type="term" value="C:plasma membrane"/>
    <property type="evidence" value="ECO:0007669"/>
    <property type="project" value="TreeGrafter"/>
</dbReference>
<dbReference type="InterPro" id="IPR030395">
    <property type="entry name" value="GP_PDE_dom"/>
</dbReference>
<gene>
    <name evidence="3" type="ORF">ERS852397_00969</name>
</gene>
<reference evidence="3 4" key="1">
    <citation type="submission" date="2015-09" db="EMBL/GenBank/DDBJ databases">
        <authorList>
            <consortium name="Pathogen Informatics"/>
        </authorList>
    </citation>
    <scope>NUCLEOTIDE SEQUENCE [LARGE SCALE GENOMIC DNA]</scope>
    <source>
        <strain evidence="3 4">2789STDY5608840</strain>
    </source>
</reference>
<dbReference type="Proteomes" id="UP000095517">
    <property type="component" value="Unassembled WGS sequence"/>
</dbReference>
<feature type="domain" description="GP-PDE" evidence="2">
    <location>
        <begin position="143"/>
        <end position="385"/>
    </location>
</feature>
<dbReference type="PROSITE" id="PS51704">
    <property type="entry name" value="GP_PDE"/>
    <property type="match status" value="1"/>
</dbReference>
<dbReference type="AlphaFoldDB" id="A0A174AE54"/>
<dbReference type="SUPFAM" id="SSF49299">
    <property type="entry name" value="PKD domain"/>
    <property type="match status" value="1"/>
</dbReference>
<dbReference type="GO" id="GO:0006580">
    <property type="term" value="P:ethanolamine metabolic process"/>
    <property type="evidence" value="ECO:0007669"/>
    <property type="project" value="TreeGrafter"/>
</dbReference>
<evidence type="ECO:0000313" key="3">
    <source>
        <dbReference type="EMBL" id="CUN86862.1"/>
    </source>
</evidence>
<dbReference type="Pfam" id="PF03009">
    <property type="entry name" value="GDPD"/>
    <property type="match status" value="1"/>
</dbReference>
<dbReference type="STRING" id="338188.ERS852397_00969"/>
<dbReference type="InterPro" id="IPR035986">
    <property type="entry name" value="PKD_dom_sf"/>
</dbReference>
<sequence>MKKNHLISLSNNKRTTIKMFVMNCCCWILLLYVGSILTACSDEDSVKKNPYLSTCTRAMLKEAVEVRFLNLDKNTNIHIDFGDGTIKEGMSTDVITHKYTQSGDYTMNVTAGEHKIQKRIRVYNLLALTEAMKQFKDPNYKKVWVMTHRAHTTDLTIPENSIPSVSAAIKSGAEIIECDTHVTKDGVVVVCHDQTLNATTNGSGDITKMTFEEIQKYNLKDRNGNLTDEKIPTLEAFLKAGRGKIYFNLDYSPRTASTKQVFDIVKKLEMTESVLFYCNSEQKVKEVLDLDQDAHAYPWVGTHKALVGLPGTYFIQGSYMTNGKGTDVSKGIADGMIVSIGMLAWTGSDVSEYELNETYLEDLLAIFPDVKMIMTDVPKELIKALKQRGKR</sequence>
<evidence type="ECO:0000259" key="2">
    <source>
        <dbReference type="PROSITE" id="PS51704"/>
    </source>
</evidence>
<dbReference type="GO" id="GO:0070291">
    <property type="term" value="P:N-acylethanolamine metabolic process"/>
    <property type="evidence" value="ECO:0007669"/>
    <property type="project" value="TreeGrafter"/>
</dbReference>
<dbReference type="InterPro" id="IPR017946">
    <property type="entry name" value="PLC-like_Pdiesterase_TIM-brl"/>
</dbReference>
<dbReference type="Gene3D" id="2.60.40.10">
    <property type="entry name" value="Immunoglobulins"/>
    <property type="match status" value="1"/>
</dbReference>
<evidence type="ECO:0000313" key="4">
    <source>
        <dbReference type="Proteomes" id="UP000095517"/>
    </source>
</evidence>
<feature type="domain" description="PKD" evidence="1">
    <location>
        <begin position="80"/>
        <end position="113"/>
    </location>
</feature>
<accession>A0A174AE54</accession>
<dbReference type="EMBL" id="CYZH01000004">
    <property type="protein sequence ID" value="CUN86862.1"/>
    <property type="molecule type" value="Genomic_DNA"/>
</dbReference>
<name>A0A174AE54_9BACE</name>
<dbReference type="InterPro" id="IPR013783">
    <property type="entry name" value="Ig-like_fold"/>
</dbReference>
<protein>
    <submittedName>
        <fullName evidence="3">Glycerophosphoryl diester phosphodiesterase</fullName>
    </submittedName>
</protein>
<dbReference type="CDD" id="cd00146">
    <property type="entry name" value="PKD"/>
    <property type="match status" value="1"/>
</dbReference>
<dbReference type="Pfam" id="PF00801">
    <property type="entry name" value="PKD"/>
    <property type="match status" value="1"/>
</dbReference>
<dbReference type="Gene3D" id="3.20.20.190">
    <property type="entry name" value="Phosphatidylinositol (PI) phosphodiesterase"/>
    <property type="match status" value="1"/>
</dbReference>
<dbReference type="InterPro" id="IPR000601">
    <property type="entry name" value="PKD_dom"/>
</dbReference>
<dbReference type="CDD" id="cd08566">
    <property type="entry name" value="GDPD_AtGDE_like"/>
    <property type="match status" value="1"/>
</dbReference>
<dbReference type="PANTHER" id="PTHR46320">
    <property type="entry name" value="GLYCEROPHOSPHODIESTER PHOSPHODIESTERASE 1"/>
    <property type="match status" value="1"/>
</dbReference>
<evidence type="ECO:0000259" key="1">
    <source>
        <dbReference type="PROSITE" id="PS50093"/>
    </source>
</evidence>
<dbReference type="GO" id="GO:0006644">
    <property type="term" value="P:phospholipid metabolic process"/>
    <property type="evidence" value="ECO:0007669"/>
    <property type="project" value="TreeGrafter"/>
</dbReference>
<dbReference type="SUPFAM" id="SSF51695">
    <property type="entry name" value="PLC-like phosphodiesterases"/>
    <property type="match status" value="1"/>
</dbReference>